<accession>A0ABT2NJM5</accession>
<dbReference type="EMBL" id="JAOCQF010000001">
    <property type="protein sequence ID" value="MCT8328935.1"/>
    <property type="molecule type" value="Genomic_DNA"/>
</dbReference>
<dbReference type="SMART" id="SM00974">
    <property type="entry name" value="T5orf172"/>
    <property type="match status" value="1"/>
</dbReference>
<gene>
    <name evidence="2" type="ORF">N5I32_05330</name>
</gene>
<comment type="caution">
    <text evidence="2">The sequence shown here is derived from an EMBL/GenBank/DDBJ whole genome shotgun (WGS) entry which is preliminary data.</text>
</comment>
<evidence type="ECO:0000313" key="2">
    <source>
        <dbReference type="EMBL" id="MCT8328935.1"/>
    </source>
</evidence>
<dbReference type="Pfam" id="PF13455">
    <property type="entry name" value="MUG113"/>
    <property type="match status" value="1"/>
</dbReference>
<sequence>MKERILSEIRRLAAENGGKAPGQRFFEQETGIKRGQWRGKLWIAWSDAIAEAGLAPNEVTAELDAGRVLDCFEEACRHFQRPPTWAEWQFFARQQTDFVGVHSFRRVFGDAFGAVVALRERAVERGDTELLSILPEAAASPTTNDLAASFVGAEGWVYLLQSGVHFKVGRSDELEKRVKQISIALPERVVMVHAIRTDDPPGIEAYWHRRFASRRANGEWFKLSPDDLKAFKRRKFQ</sequence>
<dbReference type="Proteomes" id="UP001205601">
    <property type="component" value="Unassembled WGS sequence"/>
</dbReference>
<protein>
    <submittedName>
        <fullName evidence="2">GIY-YIG nuclease family protein</fullName>
    </submittedName>
</protein>
<name>A0ABT2NJM5_9RHOB</name>
<reference evidence="3" key="1">
    <citation type="submission" date="2023-07" db="EMBL/GenBank/DDBJ databases">
        <title>Defluviimonas sediminis sp. nov., isolated from mangrove sediment.</title>
        <authorList>
            <person name="Liu L."/>
            <person name="Li J."/>
            <person name="Huang Y."/>
            <person name="Pan J."/>
            <person name="Li M."/>
        </authorList>
    </citation>
    <scope>NUCLEOTIDE SEQUENCE [LARGE SCALE GENOMIC DNA]</scope>
    <source>
        <strain evidence="3">FT324</strain>
    </source>
</reference>
<proteinExistence type="predicted"/>
<evidence type="ECO:0000259" key="1">
    <source>
        <dbReference type="SMART" id="SM00974"/>
    </source>
</evidence>
<feature type="domain" description="Bacteriophage T5 Orf172 DNA-binding" evidence="1">
    <location>
        <begin position="160"/>
        <end position="235"/>
    </location>
</feature>
<organism evidence="2 3">
    <name type="scientific">Albidovulum sediminis</name>
    <dbReference type="NCBI Taxonomy" id="3066345"/>
    <lineage>
        <taxon>Bacteria</taxon>
        <taxon>Pseudomonadati</taxon>
        <taxon>Pseudomonadota</taxon>
        <taxon>Alphaproteobacteria</taxon>
        <taxon>Rhodobacterales</taxon>
        <taxon>Paracoccaceae</taxon>
        <taxon>Albidovulum</taxon>
    </lineage>
</organism>
<keyword evidence="3" id="KW-1185">Reference proteome</keyword>
<evidence type="ECO:0000313" key="3">
    <source>
        <dbReference type="Proteomes" id="UP001205601"/>
    </source>
</evidence>
<dbReference type="InterPro" id="IPR018306">
    <property type="entry name" value="Phage_T5_Orf172_DNA-bd"/>
</dbReference>